<dbReference type="SMART" id="SM00387">
    <property type="entry name" value="HATPase_c"/>
    <property type="match status" value="1"/>
</dbReference>
<dbReference type="SMART" id="SM00091">
    <property type="entry name" value="PAS"/>
    <property type="match status" value="1"/>
</dbReference>
<feature type="compositionally biased region" description="Basic and acidic residues" evidence="9">
    <location>
        <begin position="735"/>
        <end position="746"/>
    </location>
</feature>
<reference evidence="12" key="2">
    <citation type="submission" date="2020-09" db="EMBL/GenBank/DDBJ databases">
        <authorList>
            <person name="Sun Q."/>
            <person name="Kim S."/>
        </authorList>
    </citation>
    <scope>NUCLEOTIDE SEQUENCE</scope>
    <source>
        <strain evidence="12">KCTC 22169</strain>
    </source>
</reference>
<dbReference type="AlphaFoldDB" id="A0A918KSV5"/>
<evidence type="ECO:0000256" key="7">
    <source>
        <dbReference type="ARBA" id="ARBA00023136"/>
    </source>
</evidence>
<comment type="catalytic activity">
    <reaction evidence="1">
        <text>ATP + protein L-histidine = ADP + protein N-phospho-L-histidine.</text>
        <dbReference type="EC" id="2.7.13.3"/>
    </reaction>
</comment>
<feature type="transmembrane region" description="Helical" evidence="10">
    <location>
        <begin position="20"/>
        <end position="41"/>
    </location>
</feature>
<keyword evidence="13" id="KW-1185">Reference proteome</keyword>
<comment type="caution">
    <text evidence="12">The sequence shown here is derived from an EMBL/GenBank/DDBJ whole genome shotgun (WGS) entry which is preliminary data.</text>
</comment>
<organism evidence="12 13">
    <name type="scientific">Saccharospirillum salsuginis</name>
    <dbReference type="NCBI Taxonomy" id="418750"/>
    <lineage>
        <taxon>Bacteria</taxon>
        <taxon>Pseudomonadati</taxon>
        <taxon>Pseudomonadota</taxon>
        <taxon>Gammaproteobacteria</taxon>
        <taxon>Oceanospirillales</taxon>
        <taxon>Saccharospirillaceae</taxon>
        <taxon>Saccharospirillum</taxon>
    </lineage>
</organism>
<dbReference type="Gene3D" id="3.30.565.10">
    <property type="entry name" value="Histidine kinase-like ATPase, C-terminal domain"/>
    <property type="match status" value="1"/>
</dbReference>
<dbReference type="SUPFAM" id="SSF55785">
    <property type="entry name" value="PYP-like sensor domain (PAS domain)"/>
    <property type="match status" value="1"/>
</dbReference>
<dbReference type="InterPro" id="IPR036097">
    <property type="entry name" value="HisK_dim/P_sf"/>
</dbReference>
<evidence type="ECO:0000256" key="4">
    <source>
        <dbReference type="ARBA" id="ARBA00022679"/>
    </source>
</evidence>
<sequence length="746" mass="82794">MVSPRIPISGQASLFSRSIAIVMLSTLFAAFTISLTAYQVLTRDILAQSSEALSRNSAYHAEMIHRDLMQRKYQLDQFAETLVDERGRLLPVDVLTERLRILPRLGGLFSEGLVVMDANGKAIAESIPVPGRVGTTYGDRPHIRAILDDPKLAMAGPIIGRTTGLPLLSFMAPIRSPEGELLGLMTAILDLTDDDFYALTANPLPLKASQRLYILDLDNGYAIRHPDLAGGIQPLPDPELDPVVRHVVAQREDGVVDLGAAGDALVTQARLEVLGWTLVSVASFEEIAQPAVSGLVRFALVSLAILAVVVVLAVWLVYRNLKPLNDSTRAIEHLVHHPGDHRFLPVSKLVEIRRLNAAFNLLMEEQRRYQEELEHEKDRFVSLFSQSTNALILLRPEDWTIERINETGRQVLGLEPDDAQGRALEDCIHVSPDALATVKRRIDEGDAVKGATWTLYEEEAEPRVYEISAASVTSGYSRSILLTLRDITESRQLQNAKDEFISTVSHELRTPLTSLSGSLKLLQSDVIAEMPREAIPVMNIALKNSERLQTLVNDLLDVNRLMTGRMSFHLDWHSVTDLVNEAVDSNQALAAVKGIDLIRETPRVDREIHVDPVRYRQILDNLISNAIKFSPDRSQIRIVLRHDAGNSRVEVIDQGPGIPEAFRSRIFQRFSQADASARRAQEGTGLGLAISRELTEQMEGRIDFERGRFVGACFHVDFASRPVSMADGTDEDDAGHENDSTKRYGS</sequence>
<evidence type="ECO:0000313" key="13">
    <source>
        <dbReference type="Proteomes" id="UP000626148"/>
    </source>
</evidence>
<keyword evidence="10" id="KW-0812">Transmembrane</keyword>
<dbReference type="EMBL" id="BMXR01000023">
    <property type="protein sequence ID" value="GGX75881.1"/>
    <property type="molecule type" value="Genomic_DNA"/>
</dbReference>
<dbReference type="InterPro" id="IPR004358">
    <property type="entry name" value="Sig_transdc_His_kin-like_C"/>
</dbReference>
<keyword evidence="10" id="KW-1133">Transmembrane helix</keyword>
<dbReference type="Gene3D" id="3.30.450.20">
    <property type="entry name" value="PAS domain"/>
    <property type="match status" value="2"/>
</dbReference>
<evidence type="ECO:0000256" key="3">
    <source>
        <dbReference type="ARBA" id="ARBA00022553"/>
    </source>
</evidence>
<evidence type="ECO:0000256" key="6">
    <source>
        <dbReference type="ARBA" id="ARBA00023012"/>
    </source>
</evidence>
<dbReference type="NCBIfam" id="TIGR00229">
    <property type="entry name" value="sensory_box"/>
    <property type="match status" value="1"/>
</dbReference>
<dbReference type="InterPro" id="IPR005467">
    <property type="entry name" value="His_kinase_dom"/>
</dbReference>
<dbReference type="GO" id="GO:0005886">
    <property type="term" value="C:plasma membrane"/>
    <property type="evidence" value="ECO:0007669"/>
    <property type="project" value="UniProtKB-ARBA"/>
</dbReference>
<dbReference type="PRINTS" id="PR00344">
    <property type="entry name" value="BCTRLSENSOR"/>
</dbReference>
<feature type="domain" description="Histidine kinase" evidence="11">
    <location>
        <begin position="503"/>
        <end position="722"/>
    </location>
</feature>
<dbReference type="InterPro" id="IPR003594">
    <property type="entry name" value="HATPase_dom"/>
</dbReference>
<dbReference type="Gene3D" id="1.10.287.130">
    <property type="match status" value="1"/>
</dbReference>
<dbReference type="FunFam" id="1.10.287.130:FF:000001">
    <property type="entry name" value="Two-component sensor histidine kinase"/>
    <property type="match status" value="1"/>
</dbReference>
<evidence type="ECO:0000259" key="11">
    <source>
        <dbReference type="PROSITE" id="PS50109"/>
    </source>
</evidence>
<feature type="transmembrane region" description="Helical" evidence="10">
    <location>
        <begin position="298"/>
        <end position="318"/>
    </location>
</feature>
<evidence type="ECO:0000313" key="12">
    <source>
        <dbReference type="EMBL" id="GGX75881.1"/>
    </source>
</evidence>
<gene>
    <name evidence="12" type="ORF">GCM10007392_48610</name>
</gene>
<dbReference type="RefSeq" id="WP_189613758.1">
    <property type="nucleotide sequence ID" value="NZ_BMXR01000023.1"/>
</dbReference>
<protein>
    <recommendedName>
        <fullName evidence="2">histidine kinase</fullName>
        <ecNumber evidence="2">2.7.13.3</ecNumber>
    </recommendedName>
</protein>
<dbReference type="PROSITE" id="PS50109">
    <property type="entry name" value="HIS_KIN"/>
    <property type="match status" value="1"/>
</dbReference>
<dbReference type="Pfam" id="PF13426">
    <property type="entry name" value="PAS_9"/>
    <property type="match status" value="1"/>
</dbReference>
<dbReference type="InterPro" id="IPR003661">
    <property type="entry name" value="HisK_dim/P_dom"/>
</dbReference>
<evidence type="ECO:0000256" key="5">
    <source>
        <dbReference type="ARBA" id="ARBA00022777"/>
    </source>
</evidence>
<evidence type="ECO:0000256" key="10">
    <source>
        <dbReference type="SAM" id="Phobius"/>
    </source>
</evidence>
<keyword evidence="6" id="KW-0902">Two-component regulatory system</keyword>
<dbReference type="CDD" id="cd00082">
    <property type="entry name" value="HisKA"/>
    <property type="match status" value="1"/>
</dbReference>
<dbReference type="InterPro" id="IPR050736">
    <property type="entry name" value="Sensor_HK_Regulatory"/>
</dbReference>
<feature type="coiled-coil region" evidence="8">
    <location>
        <begin position="352"/>
        <end position="379"/>
    </location>
</feature>
<dbReference type="Pfam" id="PF02518">
    <property type="entry name" value="HATPase_c"/>
    <property type="match status" value="1"/>
</dbReference>
<evidence type="ECO:0000256" key="8">
    <source>
        <dbReference type="SAM" id="Coils"/>
    </source>
</evidence>
<keyword evidence="8" id="KW-0175">Coiled coil</keyword>
<reference evidence="12" key="1">
    <citation type="journal article" date="2014" name="Int. J. Syst. Evol. Microbiol.">
        <title>Complete genome sequence of Corynebacterium casei LMG S-19264T (=DSM 44701T), isolated from a smear-ripened cheese.</title>
        <authorList>
            <consortium name="US DOE Joint Genome Institute (JGI-PGF)"/>
            <person name="Walter F."/>
            <person name="Albersmeier A."/>
            <person name="Kalinowski J."/>
            <person name="Ruckert C."/>
        </authorList>
    </citation>
    <scope>NUCLEOTIDE SEQUENCE</scope>
    <source>
        <strain evidence="12">KCTC 22169</strain>
    </source>
</reference>
<dbReference type="EC" id="2.7.13.3" evidence="2"/>
<keyword evidence="3" id="KW-0597">Phosphoprotein</keyword>
<dbReference type="Proteomes" id="UP000626148">
    <property type="component" value="Unassembled WGS sequence"/>
</dbReference>
<evidence type="ECO:0000256" key="9">
    <source>
        <dbReference type="SAM" id="MobiDB-lite"/>
    </source>
</evidence>
<evidence type="ECO:0000256" key="1">
    <source>
        <dbReference type="ARBA" id="ARBA00000085"/>
    </source>
</evidence>
<dbReference type="SUPFAM" id="SSF55874">
    <property type="entry name" value="ATPase domain of HSP90 chaperone/DNA topoisomerase II/histidine kinase"/>
    <property type="match status" value="1"/>
</dbReference>
<dbReference type="InterPro" id="IPR036890">
    <property type="entry name" value="HATPase_C_sf"/>
</dbReference>
<keyword evidence="4" id="KW-0808">Transferase</keyword>
<feature type="region of interest" description="Disordered" evidence="9">
    <location>
        <begin position="724"/>
        <end position="746"/>
    </location>
</feature>
<keyword evidence="5" id="KW-0418">Kinase</keyword>
<dbReference type="CDD" id="cd12914">
    <property type="entry name" value="PDC1_DGC_like"/>
    <property type="match status" value="1"/>
</dbReference>
<keyword evidence="7 10" id="KW-0472">Membrane</keyword>
<proteinExistence type="predicted"/>
<name>A0A918KSV5_9GAMM</name>
<dbReference type="FunFam" id="3.30.565.10:FF:000006">
    <property type="entry name" value="Sensor histidine kinase WalK"/>
    <property type="match status" value="1"/>
</dbReference>
<evidence type="ECO:0000256" key="2">
    <source>
        <dbReference type="ARBA" id="ARBA00012438"/>
    </source>
</evidence>
<dbReference type="SUPFAM" id="SSF47384">
    <property type="entry name" value="Homodimeric domain of signal transducing histidine kinase"/>
    <property type="match status" value="1"/>
</dbReference>
<dbReference type="SMART" id="SM00388">
    <property type="entry name" value="HisKA"/>
    <property type="match status" value="1"/>
</dbReference>
<accession>A0A918KSV5</accession>
<dbReference type="PANTHER" id="PTHR43711">
    <property type="entry name" value="TWO-COMPONENT HISTIDINE KINASE"/>
    <property type="match status" value="1"/>
</dbReference>
<dbReference type="Pfam" id="PF00512">
    <property type="entry name" value="HisKA"/>
    <property type="match status" value="1"/>
</dbReference>
<dbReference type="Gene3D" id="6.10.340.10">
    <property type="match status" value="1"/>
</dbReference>
<dbReference type="PANTHER" id="PTHR43711:SF1">
    <property type="entry name" value="HISTIDINE KINASE 1"/>
    <property type="match status" value="1"/>
</dbReference>
<dbReference type="InterPro" id="IPR035965">
    <property type="entry name" value="PAS-like_dom_sf"/>
</dbReference>
<dbReference type="GO" id="GO:0000155">
    <property type="term" value="F:phosphorelay sensor kinase activity"/>
    <property type="evidence" value="ECO:0007669"/>
    <property type="project" value="InterPro"/>
</dbReference>
<dbReference type="InterPro" id="IPR000014">
    <property type="entry name" value="PAS"/>
</dbReference>